<evidence type="ECO:0000256" key="2">
    <source>
        <dbReference type="ARBA" id="ARBA00008571"/>
    </source>
</evidence>
<dbReference type="Proteomes" id="UP000646745">
    <property type="component" value="Unassembled WGS sequence"/>
</dbReference>
<evidence type="ECO:0000256" key="5">
    <source>
        <dbReference type="ARBA" id="ARBA00023186"/>
    </source>
</evidence>
<dbReference type="InterPro" id="IPR050531">
    <property type="entry name" value="SdhE_FAD_assembly_factor"/>
</dbReference>
<dbReference type="PANTHER" id="PTHR39585:SF1">
    <property type="entry name" value="FAD ASSEMBLY FACTOR SDHE"/>
    <property type="match status" value="1"/>
</dbReference>
<dbReference type="PANTHER" id="PTHR39585">
    <property type="entry name" value="FAD ASSEMBLY FACTOR SDHE"/>
    <property type="match status" value="1"/>
</dbReference>
<dbReference type="Pfam" id="PF03937">
    <property type="entry name" value="Sdh5"/>
    <property type="match status" value="1"/>
</dbReference>
<protein>
    <recommendedName>
        <fullName evidence="3">FAD assembly factor SdhE</fullName>
    </recommendedName>
</protein>
<organism evidence="6 7">
    <name type="scientific">Salinicola rhizosphaerae</name>
    <dbReference type="NCBI Taxonomy" id="1443141"/>
    <lineage>
        <taxon>Bacteria</taxon>
        <taxon>Pseudomonadati</taxon>
        <taxon>Pseudomonadota</taxon>
        <taxon>Gammaproteobacteria</taxon>
        <taxon>Oceanospirillales</taxon>
        <taxon>Halomonadaceae</taxon>
        <taxon>Salinicola</taxon>
    </lineage>
</organism>
<gene>
    <name evidence="6" type="ORF">GCM10009038_27330</name>
</gene>
<evidence type="ECO:0000256" key="1">
    <source>
        <dbReference type="ARBA" id="ARBA00004496"/>
    </source>
</evidence>
<name>A0ABQ3E8W2_9GAMM</name>
<dbReference type="SUPFAM" id="SSF109910">
    <property type="entry name" value="YgfY-like"/>
    <property type="match status" value="1"/>
</dbReference>
<dbReference type="InterPro" id="IPR005631">
    <property type="entry name" value="SDH"/>
</dbReference>
<evidence type="ECO:0000256" key="4">
    <source>
        <dbReference type="ARBA" id="ARBA00022490"/>
    </source>
</evidence>
<comment type="caution">
    <text evidence="6">The sequence shown here is derived from an EMBL/GenBank/DDBJ whole genome shotgun (WGS) entry which is preliminary data.</text>
</comment>
<evidence type="ECO:0000256" key="3">
    <source>
        <dbReference type="ARBA" id="ARBA00019418"/>
    </source>
</evidence>
<keyword evidence="7" id="KW-1185">Reference proteome</keyword>
<accession>A0ABQ3E8W2</accession>
<proteinExistence type="inferred from homology"/>
<evidence type="ECO:0000313" key="7">
    <source>
        <dbReference type="Proteomes" id="UP000646745"/>
    </source>
</evidence>
<keyword evidence="5" id="KW-0143">Chaperone</keyword>
<dbReference type="Gene3D" id="1.10.150.250">
    <property type="entry name" value="Flavinator of succinate dehydrogenase"/>
    <property type="match status" value="1"/>
</dbReference>
<comment type="subcellular location">
    <subcellularLocation>
        <location evidence="1">Cytoplasm</location>
    </subcellularLocation>
</comment>
<comment type="similarity">
    <text evidence="2">Belongs to the SdhE FAD assembly factor family.</text>
</comment>
<keyword evidence="4" id="KW-0963">Cytoplasm</keyword>
<evidence type="ECO:0000313" key="6">
    <source>
        <dbReference type="EMBL" id="GHB27199.1"/>
    </source>
</evidence>
<dbReference type="RefSeq" id="WP_189445280.1">
    <property type="nucleotide sequence ID" value="NZ_BMZI01000006.1"/>
</dbReference>
<dbReference type="InterPro" id="IPR036714">
    <property type="entry name" value="SDH_sf"/>
</dbReference>
<dbReference type="EMBL" id="BMZI01000006">
    <property type="protein sequence ID" value="GHB27199.1"/>
    <property type="molecule type" value="Genomic_DNA"/>
</dbReference>
<sequence length="94" mass="11591">MSDEQDIDRKRLYWHSRRGMWELDLLLVPFLEARYDALPAADQVRYRELLASEDQDLFTWLMRREWPQDPDLRRIVMMIVEHAETTDRDRRQTL</sequence>
<reference evidence="7" key="1">
    <citation type="journal article" date="2019" name="Int. J. Syst. Evol. Microbiol.">
        <title>The Global Catalogue of Microorganisms (GCM) 10K type strain sequencing project: providing services to taxonomists for standard genome sequencing and annotation.</title>
        <authorList>
            <consortium name="The Broad Institute Genomics Platform"/>
            <consortium name="The Broad Institute Genome Sequencing Center for Infectious Disease"/>
            <person name="Wu L."/>
            <person name="Ma J."/>
        </authorList>
    </citation>
    <scope>NUCLEOTIDE SEQUENCE [LARGE SCALE GENOMIC DNA]</scope>
    <source>
        <strain evidence="7">KCTC 32998</strain>
    </source>
</reference>